<feature type="region of interest" description="Disordered" evidence="1">
    <location>
        <begin position="138"/>
        <end position="158"/>
    </location>
</feature>
<gene>
    <name evidence="2" type="ORF">SAMN05421748_101708</name>
</gene>
<evidence type="ECO:0000313" key="3">
    <source>
        <dbReference type="Proteomes" id="UP000219612"/>
    </source>
</evidence>
<evidence type="ECO:0000256" key="1">
    <source>
        <dbReference type="SAM" id="MobiDB-lite"/>
    </source>
</evidence>
<dbReference type="RefSeq" id="WP_097317969.1">
    <property type="nucleotide sequence ID" value="NZ_OBDY01000001.1"/>
</dbReference>
<sequence>MSDVESMPGHTQRITGPDRTGTAWAVVDSVGRFVDIGLRPGWWEALGPDGVAAGLIEALESARTKAALVPLLLRRGGPPQDRDEGVAAAGPGDSLDVARGRIAEAYRLIDEAGKRMREQQASRVIAGPRGLFRLHVRGGRIDRAETGPQRPGPGDTERLVADARDALTELARGRDGALDAWQR</sequence>
<evidence type="ECO:0000313" key="2">
    <source>
        <dbReference type="EMBL" id="SNY06400.1"/>
    </source>
</evidence>
<keyword evidence="3" id="KW-1185">Reference proteome</keyword>
<reference evidence="3" key="1">
    <citation type="submission" date="2017-09" db="EMBL/GenBank/DDBJ databases">
        <authorList>
            <person name="Varghese N."/>
            <person name="Submissions S."/>
        </authorList>
    </citation>
    <scope>NUCLEOTIDE SEQUENCE [LARGE SCALE GENOMIC DNA]</scope>
    <source>
        <strain evidence="3">CGMCC 4.6857</strain>
    </source>
</reference>
<accession>A0A285F4Z5</accession>
<organism evidence="2 3">
    <name type="scientific">Paractinoplanes atraurantiacus</name>
    <dbReference type="NCBI Taxonomy" id="1036182"/>
    <lineage>
        <taxon>Bacteria</taxon>
        <taxon>Bacillati</taxon>
        <taxon>Actinomycetota</taxon>
        <taxon>Actinomycetes</taxon>
        <taxon>Micromonosporales</taxon>
        <taxon>Micromonosporaceae</taxon>
        <taxon>Paractinoplanes</taxon>
    </lineage>
</organism>
<proteinExistence type="predicted"/>
<dbReference type="OrthoDB" id="3295217at2"/>
<protein>
    <submittedName>
        <fullName evidence="2">Uncharacterized protein</fullName>
    </submittedName>
</protein>
<name>A0A285F4Z5_9ACTN</name>
<dbReference type="EMBL" id="OBDY01000001">
    <property type="protein sequence ID" value="SNY06400.1"/>
    <property type="molecule type" value="Genomic_DNA"/>
</dbReference>
<dbReference type="AlphaFoldDB" id="A0A285F4Z5"/>
<dbReference type="Proteomes" id="UP000219612">
    <property type="component" value="Unassembled WGS sequence"/>
</dbReference>